<dbReference type="Pfam" id="PF04862">
    <property type="entry name" value="DUF642"/>
    <property type="match status" value="1"/>
</dbReference>
<evidence type="ECO:0000313" key="3">
    <source>
        <dbReference type="EMBL" id="AGK77416.1"/>
    </source>
</evidence>
<feature type="signal peptide" evidence="1">
    <location>
        <begin position="1"/>
        <end position="33"/>
    </location>
</feature>
<evidence type="ECO:0000256" key="1">
    <source>
        <dbReference type="SAM" id="SignalP"/>
    </source>
</evidence>
<reference evidence="3 4" key="1">
    <citation type="submission" date="2013-04" db="EMBL/GenBank/DDBJ databases">
        <title>Complete genome sequence of Streptomyces fulvissimus.</title>
        <authorList>
            <person name="Myronovskyi M."/>
            <person name="Tokovenko B."/>
            <person name="Manderscheid N."/>
            <person name="Petzke L."/>
            <person name="Luzhetskyy A."/>
        </authorList>
    </citation>
    <scope>NUCLEOTIDE SEQUENCE [LARGE SCALE GENOMIC DNA]</scope>
    <source>
        <strain evidence="3 4">DSM 40593</strain>
    </source>
</reference>
<feature type="domain" description="DUF642" evidence="2">
    <location>
        <begin position="58"/>
        <end position="211"/>
    </location>
</feature>
<dbReference type="HOGENOM" id="CLU_097132_1_0_11"/>
<dbReference type="EMBL" id="CP005080">
    <property type="protein sequence ID" value="AGK77416.1"/>
    <property type="molecule type" value="Genomic_DNA"/>
</dbReference>
<protein>
    <submittedName>
        <fullName evidence="3">Secreted protein</fullName>
    </submittedName>
</protein>
<evidence type="ECO:0000313" key="4">
    <source>
        <dbReference type="Proteomes" id="UP000013304"/>
    </source>
</evidence>
<feature type="chain" id="PRO_5038573156" evidence="1">
    <location>
        <begin position="34"/>
        <end position="223"/>
    </location>
</feature>
<dbReference type="PATRIC" id="fig|1303692.3.peg.2478"/>
<evidence type="ECO:0000259" key="2">
    <source>
        <dbReference type="Pfam" id="PF04862"/>
    </source>
</evidence>
<dbReference type="AlphaFoldDB" id="N0CMN5"/>
<dbReference type="KEGG" id="sfi:SFUL_2466"/>
<keyword evidence="1" id="KW-0732">Signal</keyword>
<dbReference type="eggNOG" id="COG2911">
    <property type="taxonomic scope" value="Bacteria"/>
</dbReference>
<dbReference type="InterPro" id="IPR006946">
    <property type="entry name" value="DGR2-like_dom"/>
</dbReference>
<dbReference type="OrthoDB" id="3872034at2"/>
<sequence>MRTPRLPIPSAVSSAATLSAAVLLLCATAPASASASALEAAPRVDDAATEKFTTGLLSGGFETPAVPPPTPFTVHTAGQTLGPWTVGGDSVDLVSDRFWDAAGGHQSVDLSGNAPGSVSQTVPTLPLTSYIVRFKLAGNVAQPPAVKKGEFRVNGAVVRTFSFDSAGRGFRDMGYVQQTAVFTTLLHTSATLTFASTTPGYAGPVIDDVVVQSCLLVLCPPTG</sequence>
<accession>N0CMN5</accession>
<name>N0CMN5_STRMI</name>
<proteinExistence type="predicted"/>
<gene>
    <name evidence="3" type="ORF">SFUL_2466</name>
</gene>
<dbReference type="Proteomes" id="UP000013304">
    <property type="component" value="Chromosome"/>
</dbReference>
<organism evidence="3 4">
    <name type="scientific">Streptomyces microflavus DSM 40593</name>
    <dbReference type="NCBI Taxonomy" id="1303692"/>
    <lineage>
        <taxon>Bacteria</taxon>
        <taxon>Bacillati</taxon>
        <taxon>Actinomycetota</taxon>
        <taxon>Actinomycetes</taxon>
        <taxon>Kitasatosporales</taxon>
        <taxon>Streptomycetaceae</taxon>
        <taxon>Streptomyces</taxon>
    </lineage>
</organism>
<dbReference type="Gene3D" id="2.60.120.260">
    <property type="entry name" value="Galactose-binding domain-like"/>
    <property type="match status" value="1"/>
</dbReference>